<keyword evidence="3" id="KW-0449">Lipoprotein</keyword>
<evidence type="ECO:0000259" key="2">
    <source>
        <dbReference type="Pfam" id="PF13372"/>
    </source>
</evidence>
<evidence type="ECO:0000256" key="1">
    <source>
        <dbReference type="SAM" id="SignalP"/>
    </source>
</evidence>
<protein>
    <submittedName>
        <fullName evidence="3">Lipoprotein</fullName>
    </submittedName>
</protein>
<proteinExistence type="predicted"/>
<dbReference type="InterPro" id="IPR023614">
    <property type="entry name" value="Porin_dom_sf"/>
</dbReference>
<sequence>MKFRSRTLLQKMSALFAPFAFAALGPEAHAADTITEALTGGKVTANLQYRYENVDQPTSGLKNADASTFRLRLGYETAEYKGFGAMVQIESIAGNHAYNSRTNGQTGYSVVADPRGTEINQAYLSYSGLPQTKVKYGRQVIRLDNDRWIGNVVWRQNWQSYDGVTAVNQSLPDTTITAAYLYNVNRVFTDSSIDNGTGALMGDHKMSSPLINVKYSGFKFADIVGYGYFLDYDSAAKAFGRSNSTRTLGIRATGSAPVGAGTKLLYTAEYADQSDYADNPNNYNVHYTLLEGGVGFNVANLPTTFKVGYELLSSNGKQSLSTPLATLFAFNGWADVFLATPAKGLQDVYGTLSTTVAGIVLRADYHDFQADFGGGKYGTEWDLMAEKQFDKTWSVGTRAAFFRTDRVGNPDCPACIDTDKFWLYGAMNF</sequence>
<dbReference type="Pfam" id="PF13372">
    <property type="entry name" value="Alginate_exp"/>
    <property type="match status" value="1"/>
</dbReference>
<dbReference type="EMBL" id="LS423452">
    <property type="protein sequence ID" value="SPS05013.1"/>
    <property type="molecule type" value="Genomic_DNA"/>
</dbReference>
<feature type="chain" id="PRO_5015910160" evidence="1">
    <location>
        <begin position="23"/>
        <end position="429"/>
    </location>
</feature>
<name>A0A2X0QSH1_9PROT</name>
<evidence type="ECO:0000313" key="3">
    <source>
        <dbReference type="EMBL" id="SPS05013.1"/>
    </source>
</evidence>
<accession>A0A2X0QSH1</accession>
<keyword evidence="1" id="KW-0732">Signal</keyword>
<feature type="domain" description="Alginate export" evidence="2">
    <location>
        <begin position="44"/>
        <end position="277"/>
    </location>
</feature>
<reference evidence="3" key="1">
    <citation type="submission" date="2018-05" db="EMBL/GenBank/DDBJ databases">
        <authorList>
            <person name="Lanie J.A."/>
            <person name="Ng W.-L."/>
            <person name="Kazmierczak K.M."/>
            <person name="Andrzejewski T.M."/>
            <person name="Davidsen T.M."/>
            <person name="Wayne K.J."/>
            <person name="Tettelin H."/>
            <person name="Glass J.I."/>
            <person name="Rusch D."/>
            <person name="Podicherti R."/>
            <person name="Tsui H.-C.T."/>
            <person name="Winkler M.E."/>
        </authorList>
    </citation>
    <scope>NUCLEOTIDE SEQUENCE</scope>
    <source>
        <strain evidence="3">KNB</strain>
    </source>
</reference>
<gene>
    <name evidence="3" type="ORF">NITFAB_0602</name>
</gene>
<dbReference type="InterPro" id="IPR025388">
    <property type="entry name" value="Alginate_export_dom"/>
</dbReference>
<feature type="signal peptide" evidence="1">
    <location>
        <begin position="1"/>
        <end position="22"/>
    </location>
</feature>
<organism evidence="3">
    <name type="scientific">Candidatus Nitrotoga fabula</name>
    <dbReference type="NCBI Taxonomy" id="2182327"/>
    <lineage>
        <taxon>Bacteria</taxon>
        <taxon>Pseudomonadati</taxon>
        <taxon>Pseudomonadota</taxon>
        <taxon>Betaproteobacteria</taxon>
        <taxon>Nitrosomonadales</taxon>
        <taxon>Gallionellaceae</taxon>
        <taxon>Candidatus Nitrotoga</taxon>
    </lineage>
</organism>
<dbReference type="AlphaFoldDB" id="A0A2X0QSH1"/>
<dbReference type="Gene3D" id="2.40.160.10">
    <property type="entry name" value="Porin"/>
    <property type="match status" value="1"/>
</dbReference>